<keyword evidence="3" id="KW-1185">Reference proteome</keyword>
<dbReference type="OrthoDB" id="5244632at2"/>
<evidence type="ECO:0000256" key="1">
    <source>
        <dbReference type="SAM" id="Coils"/>
    </source>
</evidence>
<sequence length="117" mass="13205">MNTEERVTQLEDQIHGLQDQLADLHKQLAKAELDHWQGRVEDLEVQMHLGAVEATDKATAQMHKLRDRWADARRQLEESARTASSVADTVRAGLEKAFEDLRSALLESKSKLTSSGR</sequence>
<protein>
    <submittedName>
        <fullName evidence="2">Uncharacterized protein</fullName>
    </submittedName>
</protein>
<evidence type="ECO:0000313" key="3">
    <source>
        <dbReference type="Proteomes" id="UP000460272"/>
    </source>
</evidence>
<feature type="coiled-coil region" evidence="1">
    <location>
        <begin position="7"/>
        <end position="46"/>
    </location>
</feature>
<dbReference type="Proteomes" id="UP000460272">
    <property type="component" value="Unassembled WGS sequence"/>
</dbReference>
<keyword evidence="1" id="KW-0175">Coiled coil</keyword>
<name>A0A6P2C6H9_9ACTN</name>
<dbReference type="AlphaFoldDB" id="A0A6P2C6H9"/>
<proteinExistence type="predicted"/>
<comment type="caution">
    <text evidence="2">The sequence shown here is derived from an EMBL/GenBank/DDBJ whole genome shotgun (WGS) entry which is preliminary data.</text>
</comment>
<gene>
    <name evidence="2" type="ORF">EAS64_04195</name>
</gene>
<reference evidence="2 3" key="1">
    <citation type="submission" date="2018-11" db="EMBL/GenBank/DDBJ databases">
        <title>Trebonia kvetii gen.nov., sp.nov., a novel acidophilic actinobacterium, and proposal of the new actinobacterial family Treboniaceae fam. nov.</title>
        <authorList>
            <person name="Rapoport D."/>
            <person name="Sagova-Mareckova M."/>
            <person name="Sedlacek I."/>
            <person name="Provaznik J."/>
            <person name="Kralova S."/>
            <person name="Pavlinic D."/>
            <person name="Benes V."/>
            <person name="Kopecky J."/>
        </authorList>
    </citation>
    <scope>NUCLEOTIDE SEQUENCE [LARGE SCALE GENOMIC DNA]</scope>
    <source>
        <strain evidence="2 3">15Tr583</strain>
    </source>
</reference>
<evidence type="ECO:0000313" key="2">
    <source>
        <dbReference type="EMBL" id="TVZ06597.1"/>
    </source>
</evidence>
<dbReference type="EMBL" id="RPFW01000001">
    <property type="protein sequence ID" value="TVZ06597.1"/>
    <property type="molecule type" value="Genomic_DNA"/>
</dbReference>
<dbReference type="SUPFAM" id="SSF58113">
    <property type="entry name" value="Apolipoprotein A-I"/>
    <property type="match status" value="1"/>
</dbReference>
<dbReference type="RefSeq" id="WP_145851350.1">
    <property type="nucleotide sequence ID" value="NZ_RPFW01000001.1"/>
</dbReference>
<accession>A0A6P2C6H9</accession>
<organism evidence="2 3">
    <name type="scientific">Trebonia kvetii</name>
    <dbReference type="NCBI Taxonomy" id="2480626"/>
    <lineage>
        <taxon>Bacteria</taxon>
        <taxon>Bacillati</taxon>
        <taxon>Actinomycetota</taxon>
        <taxon>Actinomycetes</taxon>
        <taxon>Streptosporangiales</taxon>
        <taxon>Treboniaceae</taxon>
        <taxon>Trebonia</taxon>
    </lineage>
</organism>